<proteinExistence type="predicted"/>
<keyword evidence="3" id="KW-0460">Magnesium</keyword>
<accession>A0ABZ0IFP1</accession>
<organism evidence="4 5">
    <name type="scientific">Congregibacter brevis</name>
    <dbReference type="NCBI Taxonomy" id="3081201"/>
    <lineage>
        <taxon>Bacteria</taxon>
        <taxon>Pseudomonadati</taxon>
        <taxon>Pseudomonadota</taxon>
        <taxon>Gammaproteobacteria</taxon>
        <taxon>Cellvibrionales</taxon>
        <taxon>Halieaceae</taxon>
        <taxon>Congregibacter</taxon>
    </lineage>
</organism>
<dbReference type="SFLD" id="SFLDS00003">
    <property type="entry name" value="Haloacid_Dehalogenase"/>
    <property type="match status" value="1"/>
</dbReference>
<evidence type="ECO:0000256" key="3">
    <source>
        <dbReference type="ARBA" id="ARBA00022842"/>
    </source>
</evidence>
<name>A0ABZ0IFP1_9GAMM</name>
<sequence>MTIKVITFDLDNTLWDVEPALLRAEEAQRQWFLTHRPGLMEDISHEDLWDLKKRVWKAHPELAHNVTAMRLRFLQEFQLAAGIDEDSAIEGAEQAFAAFLHERQRVELYSSALGVLEGLAERFRLGALTNGNADVYKTDAGEYFDFAFLAEDIGASKPAPDMFHAALNTTGVQAKEILHVGDNPDHDILGALRVGMHTIWLNADKSPWPASEAEEHLAPHGVIETIAELPEAVEKLERLLEANKGN</sequence>
<evidence type="ECO:0000313" key="4">
    <source>
        <dbReference type="EMBL" id="WOJ97862.1"/>
    </source>
</evidence>
<evidence type="ECO:0000256" key="2">
    <source>
        <dbReference type="ARBA" id="ARBA00022801"/>
    </source>
</evidence>
<dbReference type="InterPro" id="IPR023214">
    <property type="entry name" value="HAD_sf"/>
</dbReference>
<dbReference type="Gene3D" id="1.20.120.1600">
    <property type="match status" value="1"/>
</dbReference>
<dbReference type="Proteomes" id="UP001626549">
    <property type="component" value="Chromosome"/>
</dbReference>
<dbReference type="InterPro" id="IPR051400">
    <property type="entry name" value="HAD-like_hydrolase"/>
</dbReference>
<protein>
    <submittedName>
        <fullName evidence="4">HAD-IA family hydrolase</fullName>
    </submittedName>
</protein>
<dbReference type="PANTHER" id="PTHR46470:SF4">
    <property type="entry name" value="5-AMINO-6-(5-PHOSPHO-D-RIBITYLAMINO)URACIL PHOSPHATASE YIGB"/>
    <property type="match status" value="1"/>
</dbReference>
<dbReference type="InterPro" id="IPR036412">
    <property type="entry name" value="HAD-like_sf"/>
</dbReference>
<evidence type="ECO:0000256" key="1">
    <source>
        <dbReference type="ARBA" id="ARBA00001946"/>
    </source>
</evidence>
<dbReference type="SFLD" id="SFLDG01129">
    <property type="entry name" value="C1.5:_HAD__Beta-PGM__Phosphata"/>
    <property type="match status" value="1"/>
</dbReference>
<comment type="cofactor">
    <cofactor evidence="1">
        <name>Mg(2+)</name>
        <dbReference type="ChEBI" id="CHEBI:18420"/>
    </cofactor>
</comment>
<dbReference type="InterPro" id="IPR006439">
    <property type="entry name" value="HAD-SF_hydro_IA"/>
</dbReference>
<dbReference type="RefSeq" id="WP_407328926.1">
    <property type="nucleotide sequence ID" value="NZ_CP136865.1"/>
</dbReference>
<dbReference type="Gene3D" id="3.40.50.1000">
    <property type="entry name" value="HAD superfamily/HAD-like"/>
    <property type="match status" value="1"/>
</dbReference>
<gene>
    <name evidence="4" type="ORF">R0137_04615</name>
</gene>
<evidence type="ECO:0000313" key="5">
    <source>
        <dbReference type="Proteomes" id="UP001626549"/>
    </source>
</evidence>
<dbReference type="EMBL" id="CP136865">
    <property type="protein sequence ID" value="WOJ97862.1"/>
    <property type="molecule type" value="Genomic_DNA"/>
</dbReference>
<reference evidence="4 5" key="1">
    <citation type="submission" date="2023-10" db="EMBL/GenBank/DDBJ databases">
        <title>Two novel species belonging to the OM43/NOR5 clade.</title>
        <authorList>
            <person name="Park M."/>
        </authorList>
    </citation>
    <scope>NUCLEOTIDE SEQUENCE [LARGE SCALE GENOMIC DNA]</scope>
    <source>
        <strain evidence="4 5">IMCC45268</strain>
    </source>
</reference>
<dbReference type="Pfam" id="PF00702">
    <property type="entry name" value="Hydrolase"/>
    <property type="match status" value="1"/>
</dbReference>
<dbReference type="SUPFAM" id="SSF56784">
    <property type="entry name" value="HAD-like"/>
    <property type="match status" value="1"/>
</dbReference>
<dbReference type="NCBIfam" id="TIGR01509">
    <property type="entry name" value="HAD-SF-IA-v3"/>
    <property type="match status" value="1"/>
</dbReference>
<dbReference type="GO" id="GO:0016787">
    <property type="term" value="F:hydrolase activity"/>
    <property type="evidence" value="ECO:0007669"/>
    <property type="project" value="UniProtKB-KW"/>
</dbReference>
<dbReference type="PRINTS" id="PR00413">
    <property type="entry name" value="HADHALOGNASE"/>
</dbReference>
<dbReference type="PANTHER" id="PTHR46470">
    <property type="entry name" value="N-ACYLNEURAMINATE-9-PHOSPHATASE"/>
    <property type="match status" value="1"/>
</dbReference>
<keyword evidence="5" id="KW-1185">Reference proteome</keyword>
<keyword evidence="2 4" id="KW-0378">Hydrolase</keyword>
<dbReference type="NCBIfam" id="TIGR01549">
    <property type="entry name" value="HAD-SF-IA-v1"/>
    <property type="match status" value="1"/>
</dbReference>